<dbReference type="SUPFAM" id="SSF74650">
    <property type="entry name" value="Galactose mutarotase-like"/>
    <property type="match status" value="1"/>
</dbReference>
<dbReference type="GO" id="GO:0009313">
    <property type="term" value="P:oligosaccharide catabolic process"/>
    <property type="evidence" value="ECO:0007669"/>
    <property type="project" value="TreeGrafter"/>
</dbReference>
<organism evidence="3">
    <name type="scientific">marine sediment metagenome</name>
    <dbReference type="NCBI Taxonomy" id="412755"/>
    <lineage>
        <taxon>unclassified sequences</taxon>
        <taxon>metagenomes</taxon>
        <taxon>ecological metagenomes</taxon>
    </lineage>
</organism>
<dbReference type="PANTHER" id="PTHR46017:SF1">
    <property type="entry name" value="ALPHA-MANNOSIDASE 2C1"/>
    <property type="match status" value="1"/>
</dbReference>
<protein>
    <recommendedName>
        <fullName evidence="4">Glycosyl hydrolases family 38 C-terminal beta sandwich domain-containing protein</fullName>
    </recommendedName>
</protein>
<dbReference type="EMBL" id="BARV01008476">
    <property type="protein sequence ID" value="GAI04207.1"/>
    <property type="molecule type" value="Genomic_DNA"/>
</dbReference>
<dbReference type="Gene3D" id="2.70.98.30">
    <property type="entry name" value="Golgi alpha-mannosidase II, domain 4"/>
    <property type="match status" value="1"/>
</dbReference>
<sequence>MEDRHPRARLRVKFATDMKSSEYACGSQFGVVSRPTDQASYKPEEEWVEEPCGAFPSLKWLDYSDGKKGLTVIHRGTPENEVRDGDVYLTLLRSVLMLSSDGKAGPAIPVPDAQELRRYVFRYSIYPHEGDWREASAYRHAYEFNTDMDALQLPDGMKPPLKRSFLKIEPKNVVLSALKKAENGDGGAILRFYETAGEETDAEITLFRAPKAVRVVNMLEEEDEGVKKELENGGERIMLKMKPFEIVTLRVEL</sequence>
<dbReference type="Pfam" id="PF07748">
    <property type="entry name" value="Glyco_hydro_38C"/>
    <property type="match status" value="1"/>
</dbReference>
<dbReference type="InterPro" id="IPR011013">
    <property type="entry name" value="Gal_mutarotase_sf_dom"/>
</dbReference>
<dbReference type="GO" id="GO:0030246">
    <property type="term" value="F:carbohydrate binding"/>
    <property type="evidence" value="ECO:0007669"/>
    <property type="project" value="InterPro"/>
</dbReference>
<feature type="domain" description="Glycosyl hydrolase family 38 C-terminal" evidence="1">
    <location>
        <begin position="10"/>
        <end position="96"/>
    </location>
</feature>
<dbReference type="PANTHER" id="PTHR46017">
    <property type="entry name" value="ALPHA-MANNOSIDASE 2C1"/>
    <property type="match status" value="1"/>
</dbReference>
<gene>
    <name evidence="3" type="ORF">S06H3_17030</name>
</gene>
<dbReference type="InterPro" id="IPR011682">
    <property type="entry name" value="Glyco_hydro_38_C"/>
</dbReference>
<reference evidence="3" key="1">
    <citation type="journal article" date="2014" name="Front. Microbiol.">
        <title>High frequency of phylogenetically diverse reductive dehalogenase-homologous genes in deep subseafloor sedimentary metagenomes.</title>
        <authorList>
            <person name="Kawai M."/>
            <person name="Futagami T."/>
            <person name="Toyoda A."/>
            <person name="Takaki Y."/>
            <person name="Nishi S."/>
            <person name="Hori S."/>
            <person name="Arai W."/>
            <person name="Tsubouchi T."/>
            <person name="Morono Y."/>
            <person name="Uchiyama I."/>
            <person name="Ito T."/>
            <person name="Fujiyama A."/>
            <person name="Inagaki F."/>
            <person name="Takami H."/>
        </authorList>
    </citation>
    <scope>NUCLEOTIDE SEQUENCE</scope>
    <source>
        <strain evidence="3">Expedition CK06-06</strain>
    </source>
</reference>
<comment type="caution">
    <text evidence="3">The sequence shown here is derived from an EMBL/GenBank/DDBJ whole genome shotgun (WGS) entry which is preliminary data.</text>
</comment>
<name>X1KB08_9ZZZZ</name>
<proteinExistence type="predicted"/>
<evidence type="ECO:0000259" key="2">
    <source>
        <dbReference type="Pfam" id="PF17677"/>
    </source>
</evidence>
<dbReference type="GO" id="GO:0006013">
    <property type="term" value="P:mannose metabolic process"/>
    <property type="evidence" value="ECO:0007669"/>
    <property type="project" value="InterPro"/>
</dbReference>
<evidence type="ECO:0000259" key="1">
    <source>
        <dbReference type="Pfam" id="PF07748"/>
    </source>
</evidence>
<accession>X1KB08</accession>
<evidence type="ECO:0000313" key="3">
    <source>
        <dbReference type="EMBL" id="GAI04207.1"/>
    </source>
</evidence>
<dbReference type="InterPro" id="IPR041147">
    <property type="entry name" value="GH38_C"/>
</dbReference>
<evidence type="ECO:0008006" key="4">
    <source>
        <dbReference type="Google" id="ProtNLM"/>
    </source>
</evidence>
<dbReference type="Gene3D" id="2.60.40.2220">
    <property type="match status" value="1"/>
</dbReference>
<dbReference type="GO" id="GO:0004559">
    <property type="term" value="F:alpha-mannosidase activity"/>
    <property type="evidence" value="ECO:0007669"/>
    <property type="project" value="InterPro"/>
</dbReference>
<dbReference type="Pfam" id="PF17677">
    <property type="entry name" value="Glyco_hydro38C2"/>
    <property type="match status" value="1"/>
</dbReference>
<dbReference type="AlphaFoldDB" id="X1KB08"/>
<feature type="domain" description="Glycosyl hydrolases family 38 C-terminal" evidence="2">
    <location>
        <begin position="172"/>
        <end position="249"/>
    </location>
</feature>